<evidence type="ECO:0000313" key="2">
    <source>
        <dbReference type="Proteomes" id="UP000017668"/>
    </source>
</evidence>
<dbReference type="EMBL" id="AMQQ01000023">
    <property type="protein sequence ID" value="EKJ94772.1"/>
    <property type="molecule type" value="Genomic_DNA"/>
</dbReference>
<reference evidence="1 2" key="1">
    <citation type="journal article" date="2013" name="Genome Announc.">
        <title>Genome Sequence of Rhizobium lupini HPC(L) Isolated from Saline Desert Soil, Kutch (Gujarat).</title>
        <authorList>
            <person name="Agarwal L."/>
            <person name="Purohit H.J."/>
        </authorList>
    </citation>
    <scope>NUCLEOTIDE SEQUENCE [LARGE SCALE GENOMIC DNA]</scope>
    <source>
        <strain evidence="2">HPC(L)</strain>
    </source>
</reference>
<evidence type="ECO:0000313" key="1">
    <source>
        <dbReference type="EMBL" id="EKJ94772.1"/>
    </source>
</evidence>
<protein>
    <submittedName>
        <fullName evidence="1">Uncharacterized protein</fullName>
    </submittedName>
</protein>
<dbReference type="Proteomes" id="UP000017668">
    <property type="component" value="Unassembled WGS sequence"/>
</dbReference>
<sequence>MSKVKGPCRPDEYSDRFVDCHEALTSKFHDLLDSAIEAGWSEHEVLAAVIEIADNRALANDANSKLQQLLASVKRSS</sequence>
<name>A0ABN0HJK9_RHILU</name>
<keyword evidence="2" id="KW-1185">Reference proteome</keyword>
<gene>
    <name evidence="1" type="ORF">C241_15768</name>
</gene>
<organism evidence="1 2">
    <name type="scientific">Bradyrhizobium lupini HPC(L)</name>
    <dbReference type="NCBI Taxonomy" id="1229491"/>
    <lineage>
        <taxon>Bacteria</taxon>
        <taxon>Pseudomonadati</taxon>
        <taxon>Pseudomonadota</taxon>
        <taxon>Alphaproteobacteria</taxon>
        <taxon>Hyphomicrobiales</taxon>
        <taxon>Nitrobacteraceae</taxon>
        <taxon>Bradyrhizobium</taxon>
    </lineage>
</organism>
<comment type="caution">
    <text evidence="1">The sequence shown here is derived from an EMBL/GenBank/DDBJ whole genome shotgun (WGS) entry which is preliminary data.</text>
</comment>
<accession>A0ABN0HJK9</accession>
<dbReference type="RefSeq" id="WP_006699151.1">
    <property type="nucleotide sequence ID" value="NZ_AMQQ01000023.1"/>
</dbReference>
<proteinExistence type="predicted"/>